<evidence type="ECO:0000256" key="1">
    <source>
        <dbReference type="SAM" id="MobiDB-lite"/>
    </source>
</evidence>
<dbReference type="Proteomes" id="UP001327957">
    <property type="component" value="Unassembled WGS sequence"/>
</dbReference>
<feature type="compositionally biased region" description="Basic and acidic residues" evidence="1">
    <location>
        <begin position="1"/>
        <end position="15"/>
    </location>
</feature>
<comment type="caution">
    <text evidence="3">The sequence shown here is derived from an EMBL/GenBank/DDBJ whole genome shotgun (WGS) entry which is preliminary data.</text>
</comment>
<feature type="transmembrane region" description="Helical" evidence="2">
    <location>
        <begin position="47"/>
        <end position="68"/>
    </location>
</feature>
<keyword evidence="2" id="KW-0472">Membrane</keyword>
<evidence type="ECO:0000313" key="3">
    <source>
        <dbReference type="EMBL" id="KAK6210006.1"/>
    </source>
</evidence>
<dbReference type="EMBL" id="JASAOK010000047">
    <property type="protein sequence ID" value="KAK6210006.1"/>
    <property type="molecule type" value="Genomic_DNA"/>
</dbReference>
<reference evidence="3 4" key="1">
    <citation type="submission" date="2023-04" db="EMBL/GenBank/DDBJ databases">
        <title>Colletotrichum tabacum stain YC1 causing leaf anthracnose on Nicotiana tabacum(L.) cv.</title>
        <authorList>
            <person name="Ji Z."/>
            <person name="Wang M."/>
            <person name="Zhang J."/>
            <person name="Wang N."/>
            <person name="Zhou Z."/>
        </authorList>
    </citation>
    <scope>NUCLEOTIDE SEQUENCE [LARGE SCALE GENOMIC DNA]</scope>
    <source>
        <strain evidence="3 4">YC1</strain>
    </source>
</reference>
<evidence type="ECO:0000313" key="4">
    <source>
        <dbReference type="Proteomes" id="UP001327957"/>
    </source>
</evidence>
<keyword evidence="2" id="KW-1133">Transmembrane helix</keyword>
<gene>
    <name evidence="3" type="ORF">QIS74_11590</name>
</gene>
<accession>A0AAV9T0K1</accession>
<keyword evidence="4" id="KW-1185">Reference proteome</keyword>
<name>A0AAV9T0K1_9PEZI</name>
<organism evidence="3 4">
    <name type="scientific">Colletotrichum tabaci</name>
    <dbReference type="NCBI Taxonomy" id="1209068"/>
    <lineage>
        <taxon>Eukaryota</taxon>
        <taxon>Fungi</taxon>
        <taxon>Dikarya</taxon>
        <taxon>Ascomycota</taxon>
        <taxon>Pezizomycotina</taxon>
        <taxon>Sordariomycetes</taxon>
        <taxon>Hypocreomycetidae</taxon>
        <taxon>Glomerellales</taxon>
        <taxon>Glomerellaceae</taxon>
        <taxon>Colletotrichum</taxon>
        <taxon>Colletotrichum destructivum species complex</taxon>
    </lineage>
</organism>
<feature type="region of interest" description="Disordered" evidence="1">
    <location>
        <begin position="1"/>
        <end position="24"/>
    </location>
</feature>
<evidence type="ECO:0000256" key="2">
    <source>
        <dbReference type="SAM" id="Phobius"/>
    </source>
</evidence>
<keyword evidence="2" id="KW-0812">Transmembrane</keyword>
<protein>
    <submittedName>
        <fullName evidence="3">Monocarboxylate transporter</fullName>
    </submittedName>
</protein>
<proteinExistence type="predicted"/>
<dbReference type="AlphaFoldDB" id="A0AAV9T0K1"/>
<sequence length="71" mass="7906">MSVELRRLPDADADARAASAQQTDEEDINTLIQTMPPTDKGAAAWKFLLSSFVIEALLWGFPLTFGVFQEY</sequence>